<dbReference type="EMBL" id="CP101717">
    <property type="protein sequence ID" value="WLD58521.1"/>
    <property type="molecule type" value="Genomic_DNA"/>
</dbReference>
<dbReference type="AlphaFoldDB" id="A0AB38YGT5"/>
<dbReference type="GO" id="GO:0009307">
    <property type="term" value="P:DNA restriction-modification system"/>
    <property type="evidence" value="ECO:0007669"/>
    <property type="project" value="UniProtKB-KW"/>
</dbReference>
<dbReference type="RefSeq" id="WP_304995806.1">
    <property type="nucleotide sequence ID" value="NZ_CP101717.1"/>
</dbReference>
<feature type="coiled-coil region" evidence="3">
    <location>
        <begin position="49"/>
        <end position="76"/>
    </location>
</feature>
<organism evidence="4">
    <name type="scientific">Salinispirillum sp. LH 10-3-1</name>
    <dbReference type="NCBI Taxonomy" id="2952525"/>
    <lineage>
        <taxon>Bacteria</taxon>
        <taxon>Pseudomonadati</taxon>
        <taxon>Pseudomonadota</taxon>
        <taxon>Gammaproteobacteria</taxon>
        <taxon>Oceanospirillales</taxon>
        <taxon>Saccharospirillaceae</taxon>
        <taxon>Salinispirillum</taxon>
    </lineage>
</organism>
<evidence type="ECO:0000313" key="4">
    <source>
        <dbReference type="EMBL" id="WLD58521.1"/>
    </source>
</evidence>
<keyword evidence="3" id="KW-0175">Coiled coil</keyword>
<dbReference type="InterPro" id="IPR044946">
    <property type="entry name" value="Restrct_endonuc_typeI_TRD_sf"/>
</dbReference>
<evidence type="ECO:0000256" key="1">
    <source>
        <dbReference type="ARBA" id="ARBA00022747"/>
    </source>
</evidence>
<keyword evidence="1" id="KW-0680">Restriction system</keyword>
<accession>A0AB38YGT5</accession>
<gene>
    <name evidence="4" type="ORF">NFC81_01690</name>
</gene>
<dbReference type="GO" id="GO:0003677">
    <property type="term" value="F:DNA binding"/>
    <property type="evidence" value="ECO:0007669"/>
    <property type="project" value="UniProtKB-KW"/>
</dbReference>
<name>A0AB38YGT5_9GAMM</name>
<evidence type="ECO:0000256" key="3">
    <source>
        <dbReference type="SAM" id="Coils"/>
    </source>
</evidence>
<protein>
    <recommendedName>
        <fullName evidence="5">Restriction endonuclease subunit S</fullName>
    </recommendedName>
</protein>
<evidence type="ECO:0008006" key="5">
    <source>
        <dbReference type="Google" id="ProtNLM"/>
    </source>
</evidence>
<keyword evidence="2" id="KW-0238">DNA-binding</keyword>
<dbReference type="Gene3D" id="3.90.220.20">
    <property type="entry name" value="DNA methylase specificity domains"/>
    <property type="match status" value="2"/>
</dbReference>
<proteinExistence type="predicted"/>
<dbReference type="REBASE" id="749699">
    <property type="entry name" value="S2.Ssp1031ORF1700P"/>
</dbReference>
<evidence type="ECO:0000256" key="2">
    <source>
        <dbReference type="ARBA" id="ARBA00023125"/>
    </source>
</evidence>
<reference evidence="4" key="1">
    <citation type="submission" date="2022-07" db="EMBL/GenBank/DDBJ databases">
        <title>Complete genome sequence of Salinispirillum sp. LH10-3-1 capable of multiple carbohydrate inversion isolated from a soda lake.</title>
        <authorList>
            <person name="Liu J."/>
            <person name="Zhai Y."/>
            <person name="Zhang H."/>
            <person name="Yang H."/>
            <person name="Qu J."/>
            <person name="Li J."/>
        </authorList>
    </citation>
    <scope>NUCLEOTIDE SEQUENCE</scope>
    <source>
        <strain evidence="4">LH 10-3-1</strain>
    </source>
</reference>
<sequence length="131" mass="14477">MPEQNYLATQGLLTQAKQTEMLAPSLGLGLRPALLASKIAPGNFVVRRVDQLFAHADRIEQQVNNALARVNNLTQSILAKAFRGELTEEWRKENPELISGEHSAEALLERVKAERAAMTSTKLSRKSKANV</sequence>